<gene>
    <name evidence="2" type="ORF">NKI36_29915</name>
</gene>
<name>A0ABV1Z8Q8_9HYPH</name>
<dbReference type="Proteomes" id="UP001433071">
    <property type="component" value="Unassembled WGS sequence"/>
</dbReference>
<dbReference type="EMBL" id="JAMYQB010000036">
    <property type="protein sequence ID" value="MER9408216.1"/>
    <property type="molecule type" value="Genomic_DNA"/>
</dbReference>
<organism evidence="2 3">
    <name type="scientific">Mesorhizobium caraganae</name>
    <dbReference type="NCBI Taxonomy" id="483206"/>
    <lineage>
        <taxon>Bacteria</taxon>
        <taxon>Pseudomonadati</taxon>
        <taxon>Pseudomonadota</taxon>
        <taxon>Alphaproteobacteria</taxon>
        <taxon>Hyphomicrobiales</taxon>
        <taxon>Phyllobacteriaceae</taxon>
        <taxon>Mesorhizobium</taxon>
    </lineage>
</organism>
<evidence type="ECO:0000256" key="1">
    <source>
        <dbReference type="SAM" id="Phobius"/>
    </source>
</evidence>
<evidence type="ECO:0000313" key="2">
    <source>
        <dbReference type="EMBL" id="MER9408216.1"/>
    </source>
</evidence>
<comment type="caution">
    <text evidence="2">The sequence shown here is derived from an EMBL/GenBank/DDBJ whole genome shotgun (WGS) entry which is preliminary data.</text>
</comment>
<keyword evidence="1" id="KW-1133">Transmembrane helix</keyword>
<keyword evidence="3" id="KW-1185">Reference proteome</keyword>
<dbReference type="RefSeq" id="WP_352562142.1">
    <property type="nucleotide sequence ID" value="NZ_JAMYQB010000036.1"/>
</dbReference>
<keyword evidence="1" id="KW-0812">Transmembrane</keyword>
<reference evidence="2 3" key="1">
    <citation type="journal article" date="2024" name="Proc. Natl. Acad. Sci. U.S.A.">
        <title>The evolutionary genomics of adaptation to stress in wild rhizobium bacteria.</title>
        <authorList>
            <person name="Kehlet-Delgado H."/>
            <person name="Montoya A.P."/>
            <person name="Jensen K.T."/>
            <person name="Wendlandt C.E."/>
            <person name="Dexheimer C."/>
            <person name="Roberts M."/>
            <person name="Torres Martinez L."/>
            <person name="Friesen M.L."/>
            <person name="Griffitts J.S."/>
            <person name="Porter S.S."/>
        </authorList>
    </citation>
    <scope>NUCLEOTIDE SEQUENCE [LARGE SCALE GENOMIC DNA]</scope>
    <source>
        <strain evidence="2 3">M0641</strain>
    </source>
</reference>
<sequence length="67" mass="7148">MTTDSDHNKPVFPNLARDIISDGPDQLWVADITYVTLAVGFAYVAVSWMPGRGGLSDTPSAARSTHG</sequence>
<proteinExistence type="predicted"/>
<evidence type="ECO:0000313" key="3">
    <source>
        <dbReference type="Proteomes" id="UP001433071"/>
    </source>
</evidence>
<protein>
    <submittedName>
        <fullName evidence="2">Uncharacterized protein</fullName>
    </submittedName>
</protein>
<accession>A0ABV1Z8Q8</accession>
<feature type="transmembrane region" description="Helical" evidence="1">
    <location>
        <begin position="27"/>
        <end position="46"/>
    </location>
</feature>
<keyword evidence="1" id="KW-0472">Membrane</keyword>